<dbReference type="RefSeq" id="WP_182501243.1">
    <property type="nucleotide sequence ID" value="NZ_JACJHX010000001.1"/>
</dbReference>
<feature type="transmembrane region" description="Helical" evidence="1">
    <location>
        <begin position="107"/>
        <end position="132"/>
    </location>
</feature>
<feature type="transmembrane region" description="Helical" evidence="1">
    <location>
        <begin position="177"/>
        <end position="201"/>
    </location>
</feature>
<feature type="transmembrane region" description="Helical" evidence="1">
    <location>
        <begin position="332"/>
        <end position="349"/>
    </location>
</feature>
<dbReference type="Pfam" id="PF20047">
    <property type="entry name" value="DUF6449"/>
    <property type="match status" value="1"/>
</dbReference>
<sequence>MPSKTFWFNKEICMQIIRNMSWVSIVYFLGLVFALPLKMLMMHTNDEYIYYKEIKNPFSYSFEIQYGLMLIIPVLLAIFLFLYLHLKDSADFLHSLPMSRKVVFNHYVGMGVAFLTIPVLIISCSVLILRSVLDVGMFISIEEVLIWTGITWLFTMFIFFCAVYVGMVTGMAILQGIFTYILLLFPTGIVVLAAFNVKYFLHGFSYEYYLNSKVETYSPILYGSYFEHRAMSISAALLFSGLIILLYFASLWLYNKRHIEAASSAIAFRGIKPIFIYGMAIGVMLICGMYFGEMQNSTGWLVFGYIAGSLLGYFGAKMIIEKTWRVFGEYKRYLYFAGLAGLLMLLFQFDFTGFEKKVPAYSEIKQVYIGNSIYGYRDADALGQVRYLREKENIQNLLTLHKALIKEDVEQEIGKKYYDDIFFYYELKNGKKLARQYNLPKNNSLTHLIKPIYESKEYKELTYPILTLDESKVDKITVTSNGPVNKGVSITDHKQILDSIAALRLDLLSETYEEMIDESRGYSGIELLLNNDKRLYIEWMPDYENFESWLKQNNLLESSRVTANDIYQVWIAPRKDIDQNLLHAYSSDEIIKEFKSKKSVLKVEDKQDIGLVLENSKWFSDGEYVILFVYENGNYVEVMDFINNKIPEFVTEYFRK</sequence>
<organism evidence="3 4">
    <name type="scientific">Peribacillus huizhouensis</name>
    <dbReference type="NCBI Taxonomy" id="1501239"/>
    <lineage>
        <taxon>Bacteria</taxon>
        <taxon>Bacillati</taxon>
        <taxon>Bacillota</taxon>
        <taxon>Bacilli</taxon>
        <taxon>Bacillales</taxon>
        <taxon>Bacillaceae</taxon>
        <taxon>Peribacillus</taxon>
    </lineage>
</organism>
<feature type="transmembrane region" description="Helical" evidence="1">
    <location>
        <begin position="144"/>
        <end position="165"/>
    </location>
</feature>
<feature type="transmembrane region" description="Helical" evidence="1">
    <location>
        <begin position="231"/>
        <end position="254"/>
    </location>
</feature>
<feature type="domain" description="DUF6449" evidence="2">
    <location>
        <begin position="425"/>
        <end position="527"/>
    </location>
</feature>
<keyword evidence="1" id="KW-0472">Membrane</keyword>
<feature type="transmembrane region" description="Helical" evidence="1">
    <location>
        <begin position="21"/>
        <end position="44"/>
    </location>
</feature>
<gene>
    <name evidence="3" type="ORF">HNP81_000091</name>
</gene>
<evidence type="ECO:0000313" key="3">
    <source>
        <dbReference type="EMBL" id="MBA9024809.1"/>
    </source>
</evidence>
<keyword evidence="1" id="KW-1133">Transmembrane helix</keyword>
<name>A0ABR6CID8_9BACI</name>
<dbReference type="InterPro" id="IPR045611">
    <property type="entry name" value="DUF6449"/>
</dbReference>
<feature type="transmembrane region" description="Helical" evidence="1">
    <location>
        <begin position="274"/>
        <end position="292"/>
    </location>
</feature>
<evidence type="ECO:0000313" key="4">
    <source>
        <dbReference type="Proteomes" id="UP000626697"/>
    </source>
</evidence>
<proteinExistence type="predicted"/>
<accession>A0ABR6CID8</accession>
<evidence type="ECO:0000256" key="1">
    <source>
        <dbReference type="SAM" id="Phobius"/>
    </source>
</evidence>
<feature type="transmembrane region" description="Helical" evidence="1">
    <location>
        <begin position="298"/>
        <end position="320"/>
    </location>
</feature>
<comment type="caution">
    <text evidence="3">The sequence shown here is derived from an EMBL/GenBank/DDBJ whole genome shotgun (WGS) entry which is preliminary data.</text>
</comment>
<keyword evidence="1" id="KW-0812">Transmembrane</keyword>
<protein>
    <submittedName>
        <fullName evidence="3">ABC-2 type transport system permease protein</fullName>
    </submittedName>
</protein>
<dbReference type="EMBL" id="JACJHX010000001">
    <property type="protein sequence ID" value="MBA9024809.1"/>
    <property type="molecule type" value="Genomic_DNA"/>
</dbReference>
<evidence type="ECO:0000259" key="2">
    <source>
        <dbReference type="Pfam" id="PF20047"/>
    </source>
</evidence>
<reference evidence="3 4" key="1">
    <citation type="submission" date="2020-08" db="EMBL/GenBank/DDBJ databases">
        <title>Genomic Encyclopedia of Type Strains, Phase IV (KMG-IV): sequencing the most valuable type-strain genomes for metagenomic binning, comparative biology and taxonomic classification.</title>
        <authorList>
            <person name="Goeker M."/>
        </authorList>
    </citation>
    <scope>NUCLEOTIDE SEQUENCE [LARGE SCALE GENOMIC DNA]</scope>
    <source>
        <strain evidence="3 4">DSM 105481</strain>
    </source>
</reference>
<dbReference type="Proteomes" id="UP000626697">
    <property type="component" value="Unassembled WGS sequence"/>
</dbReference>
<feature type="transmembrane region" description="Helical" evidence="1">
    <location>
        <begin position="64"/>
        <end position="86"/>
    </location>
</feature>
<keyword evidence="4" id="KW-1185">Reference proteome</keyword>